<feature type="domain" description="Penicillin binding protein A dimerisation" evidence="2">
    <location>
        <begin position="52"/>
        <end position="134"/>
    </location>
</feature>
<dbReference type="AlphaFoldDB" id="A0A417Z2S7"/>
<sequence>MNTPIRRLGFVVAALFCSVLLAASYIQVLQAKSLNNRPGNTRIINAGYKIERGSILVDGKAIATSRKSNDKYVYERQYTNGSLYAPVTGYSSLVYGNGGGLEGAENEVLTGTSDSLFYRRLVDVVTGKPKQGANLELTINPKIQQAAAQALGNRRGAVVALDPKTGAVLAMVTSPSYDPNNLASHDTEAVTKTWTQMNAAANQPMVNRTIGGTLYPPGSTFKLVTSAAALESGNYSNSSTLPGPATLRLPQTTHSLPNDDGRACGPNDETSLLHALEVSCNTAYAQLGMDLGQDKLASQAKKFGFGDVMRVPMRVTPSTFPTQLNEPQTAMSAIGQYDVRVTPLQIAMISATIANGGNQMQPYLVKNVVDSDLDVIKSTDPKVRAKPISGQTADSLTEMMEAVVNNGTGKQAAVPGVQVAGKTGTAQGDTKNAADLWFTGFAPANDPKIALAIVLENGGDQGVEALAGSVAAPAARQIFEAAVR</sequence>
<feature type="domain" description="Penicillin-binding protein transpeptidase" evidence="1">
    <location>
        <begin position="156"/>
        <end position="480"/>
    </location>
</feature>
<evidence type="ECO:0000313" key="3">
    <source>
        <dbReference type="EMBL" id="RHW44943.1"/>
    </source>
</evidence>
<dbReference type="InterPro" id="IPR054120">
    <property type="entry name" value="PBPA_dimer"/>
</dbReference>
<dbReference type="PANTHER" id="PTHR30627">
    <property type="entry name" value="PEPTIDOGLYCAN D,D-TRANSPEPTIDASE"/>
    <property type="match status" value="1"/>
</dbReference>
<evidence type="ECO:0000259" key="2">
    <source>
        <dbReference type="Pfam" id="PF21922"/>
    </source>
</evidence>
<dbReference type="Gene3D" id="3.40.710.10">
    <property type="entry name" value="DD-peptidase/beta-lactamase superfamily"/>
    <property type="match status" value="1"/>
</dbReference>
<evidence type="ECO:0000313" key="4">
    <source>
        <dbReference type="Proteomes" id="UP000285376"/>
    </source>
</evidence>
<dbReference type="EMBL" id="QWLM01000012">
    <property type="protein sequence ID" value="RHW44943.1"/>
    <property type="molecule type" value="Genomic_DNA"/>
</dbReference>
<name>A0A417Z2S7_9MICO</name>
<protein>
    <submittedName>
        <fullName evidence="3">Penicillin-binding protein 2</fullName>
    </submittedName>
</protein>
<dbReference type="GO" id="GO:0008658">
    <property type="term" value="F:penicillin binding"/>
    <property type="evidence" value="ECO:0007669"/>
    <property type="project" value="InterPro"/>
</dbReference>
<dbReference type="GO" id="GO:0005886">
    <property type="term" value="C:plasma membrane"/>
    <property type="evidence" value="ECO:0007669"/>
    <property type="project" value="TreeGrafter"/>
</dbReference>
<dbReference type="GO" id="GO:0071972">
    <property type="term" value="F:peptidoglycan L,D-transpeptidase activity"/>
    <property type="evidence" value="ECO:0007669"/>
    <property type="project" value="TreeGrafter"/>
</dbReference>
<dbReference type="InterPro" id="IPR001460">
    <property type="entry name" value="PCN-bd_Tpept"/>
</dbReference>
<dbReference type="RefSeq" id="WP_118913907.1">
    <property type="nucleotide sequence ID" value="NZ_CBCRVH010000013.1"/>
</dbReference>
<dbReference type="SUPFAM" id="SSF56601">
    <property type="entry name" value="beta-lactamase/transpeptidase-like"/>
    <property type="match status" value="1"/>
</dbReference>
<dbReference type="Gene3D" id="3.90.1310.10">
    <property type="entry name" value="Penicillin-binding protein 2a (Domain 2)"/>
    <property type="match status" value="1"/>
</dbReference>
<comment type="caution">
    <text evidence="3">The sequence shown here is derived from an EMBL/GenBank/DDBJ whole genome shotgun (WGS) entry which is preliminary data.</text>
</comment>
<proteinExistence type="predicted"/>
<dbReference type="Pfam" id="PF00905">
    <property type="entry name" value="Transpeptidase"/>
    <property type="match status" value="1"/>
</dbReference>
<dbReference type="Pfam" id="PF21922">
    <property type="entry name" value="PBP_dimer_2"/>
    <property type="match status" value="1"/>
</dbReference>
<gene>
    <name evidence="3" type="ORF">D1832_10540</name>
</gene>
<dbReference type="PANTHER" id="PTHR30627:SF24">
    <property type="entry name" value="PENICILLIN-BINDING PROTEIN 4B"/>
    <property type="match status" value="1"/>
</dbReference>
<evidence type="ECO:0000259" key="1">
    <source>
        <dbReference type="Pfam" id="PF00905"/>
    </source>
</evidence>
<dbReference type="Proteomes" id="UP000285376">
    <property type="component" value="Unassembled WGS sequence"/>
</dbReference>
<organism evidence="3 4">
    <name type="scientific">Dermacoccus abyssi</name>
    <dbReference type="NCBI Taxonomy" id="322596"/>
    <lineage>
        <taxon>Bacteria</taxon>
        <taxon>Bacillati</taxon>
        <taxon>Actinomycetota</taxon>
        <taxon>Actinomycetes</taxon>
        <taxon>Micrococcales</taxon>
        <taxon>Dermacoccaceae</taxon>
        <taxon>Dermacoccus</taxon>
    </lineage>
</organism>
<dbReference type="InterPro" id="IPR050515">
    <property type="entry name" value="Beta-lactam/transpept"/>
</dbReference>
<accession>A0A417Z2S7</accession>
<dbReference type="InterPro" id="IPR012338">
    <property type="entry name" value="Beta-lactam/transpept-like"/>
</dbReference>
<dbReference type="GO" id="GO:0071555">
    <property type="term" value="P:cell wall organization"/>
    <property type="evidence" value="ECO:0007669"/>
    <property type="project" value="TreeGrafter"/>
</dbReference>
<reference evidence="3 4" key="1">
    <citation type="submission" date="2018-08" db="EMBL/GenBank/DDBJ databases">
        <title>Whole genome sequence analysis of Dermacoccus abyssi bacteria isolated from Deep Mariana trench Micromonospora spp reveals genes involved in the environmental adaptation and production of secondary metabolites.</title>
        <authorList>
            <person name="Abdel-Mageed W.M."/>
            <person name="Lehri B."/>
            <person name="Nouioui I."/>
            <person name="Goodfellow I."/>
            <person name="Jaspars M."/>
            <person name="Karlyshev A."/>
        </authorList>
    </citation>
    <scope>NUCLEOTIDE SEQUENCE [LARGE SCALE GENOMIC DNA]</scope>
    <source>
        <strain evidence="3 4">MT1.1</strain>
    </source>
</reference>